<evidence type="ECO:0000256" key="3">
    <source>
        <dbReference type="PROSITE-ProRule" id="PRU00182"/>
    </source>
</evidence>
<dbReference type="InterPro" id="IPR006224">
    <property type="entry name" value="PsdUridine_synth_RluA-like_CS"/>
</dbReference>
<dbReference type="EMBL" id="FUYC01000019">
    <property type="protein sequence ID" value="SKA94051.1"/>
    <property type="molecule type" value="Genomic_DNA"/>
</dbReference>
<dbReference type="SUPFAM" id="SSF55174">
    <property type="entry name" value="Alpha-L RNA-binding motif"/>
    <property type="match status" value="1"/>
</dbReference>
<name>A0A1T4XYF3_9BACT</name>
<keyword evidence="6" id="KW-1185">Reference proteome</keyword>
<dbReference type="GO" id="GO:0140098">
    <property type="term" value="F:catalytic activity, acting on RNA"/>
    <property type="evidence" value="ECO:0007669"/>
    <property type="project" value="UniProtKB-ARBA"/>
</dbReference>
<proteinExistence type="inferred from homology"/>
<dbReference type="STRING" id="1121449.SAMN02745704_02538"/>
<protein>
    <submittedName>
        <fullName evidence="5">23S rRNA pseudouridine1911/1915/1917 synthase</fullName>
    </submittedName>
</protein>
<evidence type="ECO:0000313" key="6">
    <source>
        <dbReference type="Proteomes" id="UP000190027"/>
    </source>
</evidence>
<evidence type="ECO:0000256" key="1">
    <source>
        <dbReference type="ARBA" id="ARBA00010876"/>
    </source>
</evidence>
<keyword evidence="2" id="KW-0413">Isomerase</keyword>
<dbReference type="CDD" id="cd00165">
    <property type="entry name" value="S4"/>
    <property type="match status" value="1"/>
</dbReference>
<dbReference type="InterPro" id="IPR050188">
    <property type="entry name" value="RluA_PseudoU_synthase"/>
</dbReference>
<organism evidence="5 6">
    <name type="scientific">Paucidesulfovibrio gracilis DSM 16080</name>
    <dbReference type="NCBI Taxonomy" id="1121449"/>
    <lineage>
        <taxon>Bacteria</taxon>
        <taxon>Pseudomonadati</taxon>
        <taxon>Thermodesulfobacteriota</taxon>
        <taxon>Desulfovibrionia</taxon>
        <taxon>Desulfovibrionales</taxon>
        <taxon>Desulfovibrionaceae</taxon>
        <taxon>Paucidesulfovibrio</taxon>
    </lineage>
</organism>
<evidence type="ECO:0000256" key="2">
    <source>
        <dbReference type="ARBA" id="ARBA00023235"/>
    </source>
</evidence>
<dbReference type="PROSITE" id="PS50889">
    <property type="entry name" value="S4"/>
    <property type="match status" value="1"/>
</dbReference>
<reference evidence="5 6" key="1">
    <citation type="submission" date="2017-02" db="EMBL/GenBank/DDBJ databases">
        <authorList>
            <person name="Peterson S.W."/>
        </authorList>
    </citation>
    <scope>NUCLEOTIDE SEQUENCE [LARGE SCALE GENOMIC DNA]</scope>
    <source>
        <strain evidence="5 6">DSM 16080</strain>
    </source>
</reference>
<dbReference type="GO" id="GO:0000455">
    <property type="term" value="P:enzyme-directed rRNA pseudouridine synthesis"/>
    <property type="evidence" value="ECO:0007669"/>
    <property type="project" value="TreeGrafter"/>
</dbReference>
<dbReference type="GO" id="GO:0009982">
    <property type="term" value="F:pseudouridine synthase activity"/>
    <property type="evidence" value="ECO:0007669"/>
    <property type="project" value="InterPro"/>
</dbReference>
<dbReference type="SUPFAM" id="SSF55120">
    <property type="entry name" value="Pseudouridine synthase"/>
    <property type="match status" value="1"/>
</dbReference>
<dbReference type="GO" id="GO:0003723">
    <property type="term" value="F:RNA binding"/>
    <property type="evidence" value="ECO:0007669"/>
    <property type="project" value="UniProtKB-KW"/>
</dbReference>
<gene>
    <name evidence="5" type="ORF">SAMN02745704_02538</name>
</gene>
<sequence>MGMRREMLVSERWAGIRLDRVLEEILPELGLRGRRRMIQEGLVRVDGLLRPMAYKLRTGQNVTVEPKADVSEHLSATGKVRVVSRCGAFVALAKPSGLHSAALAGGGGPSVEALLPSLFPGQSAQLLNRLDWGTSGLLLVGFGAAAATWFREQEAHGKVDKEYAAVVGGTVSETGVTWRRALDMARRRRTRVMSSDDPDPARWTHLLKATPVVLSAVASHDSLALVRVRIGRGARHQIRVHLAAAGHPIVGDTFYGGCPAERLYLHHEHLVFPLEDGERFEAVWPHGWPVSME</sequence>
<dbReference type="InterPro" id="IPR036986">
    <property type="entry name" value="S4_RNA-bd_sf"/>
</dbReference>
<evidence type="ECO:0000259" key="4">
    <source>
        <dbReference type="Pfam" id="PF00849"/>
    </source>
</evidence>
<dbReference type="InterPro" id="IPR006145">
    <property type="entry name" value="PsdUridine_synth_RsuA/RluA"/>
</dbReference>
<dbReference type="Gene3D" id="3.30.2350.10">
    <property type="entry name" value="Pseudouridine synthase"/>
    <property type="match status" value="1"/>
</dbReference>
<dbReference type="AlphaFoldDB" id="A0A1T4XYF3"/>
<comment type="similarity">
    <text evidence="1">Belongs to the pseudouridine synthase RluA family.</text>
</comment>
<dbReference type="PROSITE" id="PS01129">
    <property type="entry name" value="PSI_RLU"/>
    <property type="match status" value="1"/>
</dbReference>
<dbReference type="CDD" id="cd02869">
    <property type="entry name" value="PseudoU_synth_RluA_like"/>
    <property type="match status" value="1"/>
</dbReference>
<evidence type="ECO:0000313" key="5">
    <source>
        <dbReference type="EMBL" id="SKA94051.1"/>
    </source>
</evidence>
<dbReference type="Pfam" id="PF00849">
    <property type="entry name" value="PseudoU_synth_2"/>
    <property type="match status" value="1"/>
</dbReference>
<dbReference type="InterPro" id="IPR020103">
    <property type="entry name" value="PsdUridine_synth_cat_dom_sf"/>
</dbReference>
<feature type="domain" description="Pseudouridine synthase RsuA/RluA-like" evidence="4">
    <location>
        <begin position="89"/>
        <end position="244"/>
    </location>
</feature>
<accession>A0A1T4XYF3</accession>
<dbReference type="Gene3D" id="3.10.290.10">
    <property type="entry name" value="RNA-binding S4 domain"/>
    <property type="match status" value="1"/>
</dbReference>
<dbReference type="Proteomes" id="UP000190027">
    <property type="component" value="Unassembled WGS sequence"/>
</dbReference>
<keyword evidence="3" id="KW-0694">RNA-binding</keyword>
<dbReference type="PANTHER" id="PTHR21600">
    <property type="entry name" value="MITOCHONDRIAL RNA PSEUDOURIDINE SYNTHASE"/>
    <property type="match status" value="1"/>
</dbReference>
<dbReference type="PANTHER" id="PTHR21600:SF87">
    <property type="entry name" value="RNA PSEUDOURIDYLATE SYNTHASE DOMAIN-CONTAINING PROTEIN 1"/>
    <property type="match status" value="1"/>
</dbReference>